<dbReference type="GO" id="GO:0006508">
    <property type="term" value="P:proteolysis"/>
    <property type="evidence" value="ECO:0007669"/>
    <property type="project" value="InterPro"/>
</dbReference>
<dbReference type="InterPro" id="IPR012338">
    <property type="entry name" value="Beta-lactam/transpept-like"/>
</dbReference>
<dbReference type="SUPFAM" id="SSF56601">
    <property type="entry name" value="beta-lactamase/transpeptidase-like"/>
    <property type="match status" value="1"/>
</dbReference>
<keyword evidence="3" id="KW-0121">Carboxypeptidase</keyword>
<protein>
    <submittedName>
        <fullName evidence="3">D-alanyl-D-alanine carboxypeptidase DacF</fullName>
        <ecNumber evidence="3">3.4.16.4</ecNumber>
    </submittedName>
</protein>
<evidence type="ECO:0000259" key="2">
    <source>
        <dbReference type="Pfam" id="PF00768"/>
    </source>
</evidence>
<dbReference type="Proteomes" id="UP000094622">
    <property type="component" value="Unassembled WGS sequence"/>
</dbReference>
<reference evidence="3 4" key="1">
    <citation type="submission" date="2016-07" db="EMBL/GenBank/DDBJ databases">
        <title>Draft Genome Sequence of Methylobrevis pamukkalensis PK2.</title>
        <authorList>
            <person name="Vasilenko O.V."/>
            <person name="Doronina N.V."/>
            <person name="Shmareva M.N."/>
            <person name="Tarlachkov S.V."/>
            <person name="Mustakhimov I."/>
            <person name="Trotsenko Y.A."/>
        </authorList>
    </citation>
    <scope>NUCLEOTIDE SEQUENCE [LARGE SCALE GENOMIC DNA]</scope>
    <source>
        <strain evidence="3 4">PK2</strain>
    </source>
</reference>
<dbReference type="InterPro" id="IPR001967">
    <property type="entry name" value="Peptidase_S11_N"/>
</dbReference>
<name>A0A1E3GZ77_9HYPH</name>
<dbReference type="EC" id="3.4.16.4" evidence="3"/>
<feature type="region of interest" description="Disordered" evidence="1">
    <location>
        <begin position="94"/>
        <end position="119"/>
    </location>
</feature>
<sequence>MLRYPQHAALFRIPAIAIGDKVMISQNKLLGRYPGADGMKTGFICSSGFNIVASASRGSKRVVAVVLGQPNSELRNEIAARLIETGFGESSGFLKSGPTLETLRPEATPPSRPLDMKPHICGESRTAARARKAEGPPLLSAEAPPPVAVRVSIASAPAGTALGTESGDASGTYVPVPRQRPVPLSLLGTMADPAAPPRRP</sequence>
<keyword evidence="4" id="KW-1185">Reference proteome</keyword>
<keyword evidence="3" id="KW-0645">Protease</keyword>
<proteinExistence type="predicted"/>
<dbReference type="Gene3D" id="3.40.710.10">
    <property type="entry name" value="DD-peptidase/beta-lactamase superfamily"/>
    <property type="match status" value="1"/>
</dbReference>
<comment type="caution">
    <text evidence="3">The sequence shown here is derived from an EMBL/GenBank/DDBJ whole genome shotgun (WGS) entry which is preliminary data.</text>
</comment>
<organism evidence="3 4">
    <name type="scientific">Methylobrevis pamukkalensis</name>
    <dbReference type="NCBI Taxonomy" id="1439726"/>
    <lineage>
        <taxon>Bacteria</taxon>
        <taxon>Pseudomonadati</taxon>
        <taxon>Pseudomonadota</taxon>
        <taxon>Alphaproteobacteria</taxon>
        <taxon>Hyphomicrobiales</taxon>
        <taxon>Pleomorphomonadaceae</taxon>
        <taxon>Methylobrevis</taxon>
    </lineage>
</organism>
<accession>A0A1E3GZ77</accession>
<evidence type="ECO:0000256" key="1">
    <source>
        <dbReference type="SAM" id="MobiDB-lite"/>
    </source>
</evidence>
<dbReference type="EMBL" id="MCRJ01000153">
    <property type="protein sequence ID" value="ODN68611.1"/>
    <property type="molecule type" value="Genomic_DNA"/>
</dbReference>
<dbReference type="GO" id="GO:0009002">
    <property type="term" value="F:serine-type D-Ala-D-Ala carboxypeptidase activity"/>
    <property type="evidence" value="ECO:0007669"/>
    <property type="project" value="UniProtKB-EC"/>
</dbReference>
<dbReference type="OrthoDB" id="5291989at2"/>
<dbReference type="PATRIC" id="fig|1439726.3.peg.4322"/>
<keyword evidence="3" id="KW-0378">Hydrolase</keyword>
<feature type="domain" description="Peptidase S11 D-alanyl-D-alanine carboxypeptidase A N-terminal" evidence="2">
    <location>
        <begin position="24"/>
        <end position="70"/>
    </location>
</feature>
<evidence type="ECO:0000313" key="4">
    <source>
        <dbReference type="Proteomes" id="UP000094622"/>
    </source>
</evidence>
<dbReference type="Pfam" id="PF00768">
    <property type="entry name" value="Peptidase_S11"/>
    <property type="match status" value="1"/>
</dbReference>
<dbReference type="AlphaFoldDB" id="A0A1E3GZ77"/>
<feature type="region of interest" description="Disordered" evidence="1">
    <location>
        <begin position="159"/>
        <end position="200"/>
    </location>
</feature>
<dbReference type="RefSeq" id="WP_069308259.1">
    <property type="nucleotide sequence ID" value="NZ_MCRJ01000153.1"/>
</dbReference>
<evidence type="ECO:0000313" key="3">
    <source>
        <dbReference type="EMBL" id="ODN68611.1"/>
    </source>
</evidence>
<gene>
    <name evidence="3" type="primary">dacF_2</name>
    <name evidence="3" type="ORF">A6302_04089</name>
</gene>